<proteinExistence type="predicted"/>
<gene>
    <name evidence="2" type="ORF">CVV68_16690</name>
</gene>
<feature type="transmembrane region" description="Helical" evidence="1">
    <location>
        <begin position="6"/>
        <end position="29"/>
    </location>
</feature>
<dbReference type="EMBL" id="QJVD01000020">
    <property type="protein sequence ID" value="PYI65861.1"/>
    <property type="molecule type" value="Genomic_DNA"/>
</dbReference>
<keyword evidence="1" id="KW-0472">Membrane</keyword>
<feature type="transmembrane region" description="Helical" evidence="1">
    <location>
        <begin position="41"/>
        <end position="63"/>
    </location>
</feature>
<accession>A0A2V5L377</accession>
<keyword evidence="3" id="KW-1185">Reference proteome</keyword>
<keyword evidence="1" id="KW-0812">Transmembrane</keyword>
<dbReference type="OrthoDB" id="9936093at2"/>
<organism evidence="2 3">
    <name type="scientific">Arthrobacter livingstonensis</name>
    <dbReference type="NCBI Taxonomy" id="670078"/>
    <lineage>
        <taxon>Bacteria</taxon>
        <taxon>Bacillati</taxon>
        <taxon>Actinomycetota</taxon>
        <taxon>Actinomycetes</taxon>
        <taxon>Micrococcales</taxon>
        <taxon>Micrococcaceae</taxon>
        <taxon>Arthrobacter</taxon>
    </lineage>
</organism>
<sequence length="117" mass="12199">MGNELMVNVLAMLVFAVTATTLLAGCLLLRAMAGVRAWKIYMAAVVASILDALAASLTIYLQWATPDGMSDEMEVGAALYLNAPLACTFVVFLGGLLLGLLGRMAAQERAAARSGCS</sequence>
<dbReference type="AlphaFoldDB" id="A0A2V5L377"/>
<protein>
    <submittedName>
        <fullName evidence="2">Uncharacterized protein</fullName>
    </submittedName>
</protein>
<name>A0A2V5L377_9MICC</name>
<evidence type="ECO:0000313" key="2">
    <source>
        <dbReference type="EMBL" id="PYI65861.1"/>
    </source>
</evidence>
<evidence type="ECO:0000313" key="3">
    <source>
        <dbReference type="Proteomes" id="UP000247832"/>
    </source>
</evidence>
<evidence type="ECO:0000256" key="1">
    <source>
        <dbReference type="SAM" id="Phobius"/>
    </source>
</evidence>
<keyword evidence="1" id="KW-1133">Transmembrane helix</keyword>
<feature type="transmembrane region" description="Helical" evidence="1">
    <location>
        <begin position="83"/>
        <end position="101"/>
    </location>
</feature>
<dbReference type="RefSeq" id="WP_110502136.1">
    <property type="nucleotide sequence ID" value="NZ_QJVD01000020.1"/>
</dbReference>
<dbReference type="Proteomes" id="UP000247832">
    <property type="component" value="Unassembled WGS sequence"/>
</dbReference>
<comment type="caution">
    <text evidence="2">The sequence shown here is derived from an EMBL/GenBank/DDBJ whole genome shotgun (WGS) entry which is preliminary data.</text>
</comment>
<reference evidence="2 3" key="1">
    <citation type="submission" date="2018-05" db="EMBL/GenBank/DDBJ databases">
        <title>Genetic diversity of glacier-inhabiting Cryobacterium bacteria in China and description of Cryobacterium mengkeensis sp. nov. and Arthrobacter glacialis sp. nov.</title>
        <authorList>
            <person name="Liu Q."/>
            <person name="Xin Y.-H."/>
        </authorList>
    </citation>
    <scope>NUCLEOTIDE SEQUENCE [LARGE SCALE GENOMIC DNA]</scope>
    <source>
        <strain evidence="2 3">LI2</strain>
    </source>
</reference>